<dbReference type="PANTHER" id="PTHR43069">
    <property type="entry name" value="FUMARYLACETOACETASE"/>
    <property type="match status" value="1"/>
</dbReference>
<dbReference type="InterPro" id="IPR005959">
    <property type="entry name" value="Fumarylacetoacetase"/>
</dbReference>
<dbReference type="InterPro" id="IPR036663">
    <property type="entry name" value="Fumarylacetoacetase_C_sf"/>
</dbReference>
<dbReference type="Gene3D" id="2.30.30.230">
    <property type="entry name" value="Fumarylacetoacetase, N-terminal domain"/>
    <property type="match status" value="1"/>
</dbReference>
<comment type="cofactor">
    <cofactor evidence="2">
        <name>Mg(2+)</name>
        <dbReference type="ChEBI" id="CHEBI:18420"/>
    </cofactor>
</comment>
<comment type="pathway">
    <text evidence="3">Amino-acid degradation; L-phenylalanine degradation; acetoacetate and fumarate from L-phenylalanine: step 6/6.</text>
</comment>
<dbReference type="Pfam" id="PF09298">
    <property type="entry name" value="FAA_hydrolase_N"/>
    <property type="match status" value="1"/>
</dbReference>
<dbReference type="Proteomes" id="UP001297092">
    <property type="component" value="Unassembled WGS sequence"/>
</dbReference>
<dbReference type="InterPro" id="IPR011234">
    <property type="entry name" value="Fumarylacetoacetase-like_C"/>
</dbReference>
<comment type="cofactor">
    <cofactor evidence="1">
        <name>Ca(2+)</name>
        <dbReference type="ChEBI" id="CHEBI:29108"/>
    </cofactor>
</comment>
<dbReference type="GO" id="GO:0004334">
    <property type="term" value="F:fumarylacetoacetase activity"/>
    <property type="evidence" value="ECO:0007669"/>
    <property type="project" value="UniProtKB-EC"/>
</dbReference>
<evidence type="ECO:0000259" key="12">
    <source>
        <dbReference type="Pfam" id="PF09298"/>
    </source>
</evidence>
<dbReference type="SUPFAM" id="SSF63433">
    <property type="entry name" value="Fumarylacetoacetate hydrolase, FAH, N-terminal domain"/>
    <property type="match status" value="1"/>
</dbReference>
<keyword evidence="6 13" id="KW-0378">Hydrolase</keyword>
<evidence type="ECO:0000256" key="9">
    <source>
        <dbReference type="ARBA" id="ARBA00022878"/>
    </source>
</evidence>
<dbReference type="PANTHER" id="PTHR43069:SF2">
    <property type="entry name" value="FUMARYLACETOACETASE"/>
    <property type="match status" value="1"/>
</dbReference>
<evidence type="ECO:0000256" key="5">
    <source>
        <dbReference type="ARBA" id="ARBA00022723"/>
    </source>
</evidence>
<dbReference type="EMBL" id="JAHCTB010000004">
    <property type="protein sequence ID" value="MBT0608627.1"/>
    <property type="molecule type" value="Genomic_DNA"/>
</dbReference>
<keyword evidence="7" id="KW-0106">Calcium</keyword>
<feature type="domain" description="Fumarylacetoacetase-like C-terminal" evidence="11">
    <location>
        <begin position="133"/>
        <end position="418"/>
    </location>
</feature>
<dbReference type="RefSeq" id="WP_214113486.1">
    <property type="nucleotide sequence ID" value="NZ_JAHCTB010000004.1"/>
</dbReference>
<reference evidence="13 14" key="1">
    <citation type="submission" date="2021-05" db="EMBL/GenBank/DDBJ databases">
        <title>Aequorivita echinoideorum JCM 30378 genome.</title>
        <authorList>
            <person name="Zhang H."/>
            <person name="Li C."/>
        </authorList>
    </citation>
    <scope>NUCLEOTIDE SEQUENCE [LARGE SCALE GENOMIC DNA]</scope>
    <source>
        <strain evidence="13 14">JCM30378</strain>
    </source>
</reference>
<evidence type="ECO:0000256" key="4">
    <source>
        <dbReference type="ARBA" id="ARBA00012094"/>
    </source>
</evidence>
<evidence type="ECO:0000256" key="1">
    <source>
        <dbReference type="ARBA" id="ARBA00001913"/>
    </source>
</evidence>
<gene>
    <name evidence="13" type="primary">fahA</name>
    <name evidence="13" type="ORF">KIV10_10560</name>
</gene>
<organism evidence="13 14">
    <name type="scientific">Aequorivita echinoideorum</name>
    <dbReference type="NCBI Taxonomy" id="1549647"/>
    <lineage>
        <taxon>Bacteria</taxon>
        <taxon>Pseudomonadati</taxon>
        <taxon>Bacteroidota</taxon>
        <taxon>Flavobacteriia</taxon>
        <taxon>Flavobacteriales</taxon>
        <taxon>Flavobacteriaceae</taxon>
        <taxon>Aequorivita</taxon>
    </lineage>
</organism>
<evidence type="ECO:0000256" key="10">
    <source>
        <dbReference type="ARBA" id="ARBA00023232"/>
    </source>
</evidence>
<dbReference type="SUPFAM" id="SSF56529">
    <property type="entry name" value="FAH"/>
    <property type="match status" value="1"/>
</dbReference>
<proteinExistence type="predicted"/>
<evidence type="ECO:0000256" key="6">
    <source>
        <dbReference type="ARBA" id="ARBA00022801"/>
    </source>
</evidence>
<dbReference type="InterPro" id="IPR015377">
    <property type="entry name" value="Fumarylacetoacetase_N"/>
</dbReference>
<comment type="caution">
    <text evidence="13">The sequence shown here is derived from an EMBL/GenBank/DDBJ whole genome shotgun (WGS) entry which is preliminary data.</text>
</comment>
<sequence length="425" mass="48400">MITANDPKRKTWLDTKPDTDFPIQNIPFGVFLTRDDIITIGTRIGDYAIDLGALHQLGYFNGIELTDDIFLQDTLNDFISDGRKTWRLVRNRIADIFDKENPKLRDNEEHRKHILFTMEEVEMQLPVQVGDYTDFYSSKEHATNVGTMFRGKDNALMPNWLHIPVGYHGRSSSIIPSDINVRRPWGQTMPDGATEPVFGPSKLVDFELEMAFITTDANALGEPIPVNEAEEYIFGLVLFNDWSARDIQKWEYVPLGPFLAKNFASSISPWIVTLDALQPFKVEGPKPEMEQLPYLQYKGKKSYNIELEVYICPENGEENKITSSNFKYMYWNMAQQLAHHTINGCNVNSGDMMGSGTISGPTPDSYGSMLELTWRGEKPIKLSDGSERKFINDNDTVILRGHCSNEHVRIGFGECRTRLLPANKQ</sequence>
<dbReference type="NCBIfam" id="TIGR01266">
    <property type="entry name" value="fum_ac_acetase"/>
    <property type="match status" value="1"/>
</dbReference>
<keyword evidence="9" id="KW-0828">Tyrosine catabolism</keyword>
<keyword evidence="14" id="KW-1185">Reference proteome</keyword>
<evidence type="ECO:0000256" key="8">
    <source>
        <dbReference type="ARBA" id="ARBA00022842"/>
    </source>
</evidence>
<keyword evidence="8" id="KW-0460">Magnesium</keyword>
<keyword evidence="5" id="KW-0479">Metal-binding</keyword>
<dbReference type="InterPro" id="IPR036462">
    <property type="entry name" value="Fumarylacetoacetase_N_sf"/>
</dbReference>
<evidence type="ECO:0000256" key="2">
    <source>
        <dbReference type="ARBA" id="ARBA00001946"/>
    </source>
</evidence>
<evidence type="ECO:0000256" key="3">
    <source>
        <dbReference type="ARBA" id="ARBA00004782"/>
    </source>
</evidence>
<accession>A0ABS5S5Y7</accession>
<name>A0ABS5S5Y7_9FLAO</name>
<dbReference type="EC" id="3.7.1.2" evidence="4"/>
<dbReference type="Gene3D" id="3.90.850.10">
    <property type="entry name" value="Fumarylacetoacetase-like, C-terminal domain"/>
    <property type="match status" value="1"/>
</dbReference>
<keyword evidence="10" id="KW-0585">Phenylalanine catabolism</keyword>
<evidence type="ECO:0000313" key="14">
    <source>
        <dbReference type="Proteomes" id="UP001297092"/>
    </source>
</evidence>
<evidence type="ECO:0000259" key="11">
    <source>
        <dbReference type="Pfam" id="PF01557"/>
    </source>
</evidence>
<evidence type="ECO:0000256" key="7">
    <source>
        <dbReference type="ARBA" id="ARBA00022837"/>
    </source>
</evidence>
<dbReference type="Pfam" id="PF01557">
    <property type="entry name" value="FAA_hydrolase"/>
    <property type="match status" value="1"/>
</dbReference>
<protein>
    <recommendedName>
        <fullName evidence="4">fumarylacetoacetase</fullName>
        <ecNumber evidence="4">3.7.1.2</ecNumber>
    </recommendedName>
</protein>
<evidence type="ECO:0000313" key="13">
    <source>
        <dbReference type="EMBL" id="MBT0608627.1"/>
    </source>
</evidence>
<feature type="domain" description="Fumarylacetoacetase N-terminal" evidence="12">
    <location>
        <begin position="24"/>
        <end position="126"/>
    </location>
</feature>